<keyword evidence="1" id="KW-1133">Transmembrane helix</keyword>
<comment type="caution">
    <text evidence="2">The sequence shown here is derived from an EMBL/GenBank/DDBJ whole genome shotgun (WGS) entry which is preliminary data.</text>
</comment>
<reference evidence="2" key="1">
    <citation type="submission" date="2023-02" db="EMBL/GenBank/DDBJ databases">
        <title>Tahibacter soli sp. nov. isolated from soil.</title>
        <authorList>
            <person name="Baek J.H."/>
            <person name="Lee J.K."/>
            <person name="Choi D.G."/>
            <person name="Jeon C.O."/>
        </authorList>
    </citation>
    <scope>NUCLEOTIDE SEQUENCE</scope>
    <source>
        <strain evidence="2">BL</strain>
    </source>
</reference>
<gene>
    <name evidence="2" type="ORF">OD750_021400</name>
</gene>
<evidence type="ECO:0000313" key="2">
    <source>
        <dbReference type="EMBL" id="MDC8015108.1"/>
    </source>
</evidence>
<keyword evidence="3" id="KW-1185">Reference proteome</keyword>
<organism evidence="2 3">
    <name type="scientific">Tahibacter soli</name>
    <dbReference type="NCBI Taxonomy" id="2983605"/>
    <lineage>
        <taxon>Bacteria</taxon>
        <taxon>Pseudomonadati</taxon>
        <taxon>Pseudomonadota</taxon>
        <taxon>Gammaproteobacteria</taxon>
        <taxon>Lysobacterales</taxon>
        <taxon>Rhodanobacteraceae</taxon>
        <taxon>Tahibacter</taxon>
    </lineage>
</organism>
<evidence type="ECO:0000313" key="3">
    <source>
        <dbReference type="Proteomes" id="UP001139971"/>
    </source>
</evidence>
<accession>A0A9X3YQF9</accession>
<dbReference type="Proteomes" id="UP001139971">
    <property type="component" value="Unassembled WGS sequence"/>
</dbReference>
<dbReference type="AlphaFoldDB" id="A0A9X3YQF9"/>
<name>A0A9X3YQF9_9GAMM</name>
<evidence type="ECO:0000256" key="1">
    <source>
        <dbReference type="SAM" id="Phobius"/>
    </source>
</evidence>
<feature type="transmembrane region" description="Helical" evidence="1">
    <location>
        <begin position="56"/>
        <end position="82"/>
    </location>
</feature>
<proteinExistence type="predicted"/>
<feature type="transmembrane region" description="Helical" evidence="1">
    <location>
        <begin position="88"/>
        <end position="114"/>
    </location>
</feature>
<keyword evidence="1" id="KW-0472">Membrane</keyword>
<protein>
    <submittedName>
        <fullName evidence="2">Uncharacterized protein</fullName>
    </submittedName>
</protein>
<sequence>MATDDDASPRPRKRRRKGVFMRLARMGGLAGEAGQAALALLRAETRLARAAVPHALAWLVVVVLFAVLLVASLWGALLLALIQLTGSVGAALAWLAGASAVVFGIAVWMLASALRAASYAQTRRRLADWLERSEGHGDESDSRES</sequence>
<keyword evidence="1" id="KW-0812">Transmembrane</keyword>
<dbReference type="EMBL" id="JAOVZO020000020">
    <property type="protein sequence ID" value="MDC8015108.1"/>
    <property type="molecule type" value="Genomic_DNA"/>
</dbReference>
<dbReference type="RefSeq" id="WP_263544131.1">
    <property type="nucleotide sequence ID" value="NZ_JAOVZO020000020.1"/>
</dbReference>